<reference evidence="3 4" key="1">
    <citation type="submission" date="2023-08" db="EMBL/GenBank/DDBJ databases">
        <title>Black Yeasts Isolated from many extreme environments.</title>
        <authorList>
            <person name="Coleine C."/>
            <person name="Stajich J.E."/>
            <person name="Selbmann L."/>
        </authorList>
    </citation>
    <scope>NUCLEOTIDE SEQUENCE [LARGE SCALE GENOMIC DNA]</scope>
    <source>
        <strain evidence="3 4">CCFEE 5885</strain>
    </source>
</reference>
<dbReference type="Pfam" id="PF00106">
    <property type="entry name" value="adh_short"/>
    <property type="match status" value="1"/>
</dbReference>
<comment type="caution">
    <text evidence="3">The sequence shown here is derived from an EMBL/GenBank/DDBJ whole genome shotgun (WGS) entry which is preliminary data.</text>
</comment>
<feature type="region of interest" description="Disordered" evidence="2">
    <location>
        <begin position="180"/>
        <end position="202"/>
    </location>
</feature>
<dbReference type="Gene3D" id="3.40.50.720">
    <property type="entry name" value="NAD(P)-binding Rossmann-like Domain"/>
    <property type="match status" value="1"/>
</dbReference>
<dbReference type="SUPFAM" id="SSF51735">
    <property type="entry name" value="NAD(P)-binding Rossmann-fold domains"/>
    <property type="match status" value="1"/>
</dbReference>
<dbReference type="Proteomes" id="UP001345013">
    <property type="component" value="Unassembled WGS sequence"/>
</dbReference>
<feature type="compositionally biased region" description="Polar residues" evidence="2">
    <location>
        <begin position="180"/>
        <end position="199"/>
    </location>
</feature>
<evidence type="ECO:0000313" key="3">
    <source>
        <dbReference type="EMBL" id="KAK5091899.1"/>
    </source>
</evidence>
<dbReference type="EMBL" id="JAVRRG010000067">
    <property type="protein sequence ID" value="KAK5091899.1"/>
    <property type="molecule type" value="Genomic_DNA"/>
</dbReference>
<dbReference type="InterPro" id="IPR036291">
    <property type="entry name" value="NAD(P)-bd_dom_sf"/>
</dbReference>
<keyword evidence="4" id="KW-1185">Reference proteome</keyword>
<keyword evidence="1" id="KW-0560">Oxidoreductase</keyword>
<evidence type="ECO:0000256" key="1">
    <source>
        <dbReference type="ARBA" id="ARBA00023002"/>
    </source>
</evidence>
<evidence type="ECO:0000313" key="4">
    <source>
        <dbReference type="Proteomes" id="UP001345013"/>
    </source>
</evidence>
<dbReference type="PANTHER" id="PTHR43157:SF22">
    <property type="entry name" value="SHORT-CHAIN DEHYDROGENASE_REDUCTASE PHMF"/>
    <property type="match status" value="1"/>
</dbReference>
<sequence>MALLRILAEKWRPPTEVGESFEGQVILVTGANTGLGLEAAKKVAALGPDKLIVTTRSQAKGESTKLQIEQWVTTAKCTQRTEIIPLVLDMGSSAGVKAFAEQLDTTTKKLDAAVLNAGMNQPQYRTSGEGFEETLQVNTVSTIFLATLLLPLLASTAASSNRQTRLTFVSSRNSTLGSSFPTARPSVLSSTTPLKTMSQPEHFPSGVAGGQIQYGRSKLMLEYAVRRMAQLPAVRDAQKSPLVIINSVCPGMTQTDLARNYEHWFARALAKILFTVLAQTAEAASNSYLQALTSGDECMGRLWSAGHFVEEWDALKSDEGRKLGNRVWEEMKVLMQGWDSSVAGVLEGKV</sequence>
<gene>
    <name evidence="3" type="ORF">LTR24_005676</name>
</gene>
<accession>A0ABR0K8F1</accession>
<dbReference type="InterPro" id="IPR002347">
    <property type="entry name" value="SDR_fam"/>
</dbReference>
<evidence type="ECO:0000256" key="2">
    <source>
        <dbReference type="SAM" id="MobiDB-lite"/>
    </source>
</evidence>
<proteinExistence type="predicted"/>
<dbReference type="PRINTS" id="PR00081">
    <property type="entry name" value="GDHRDH"/>
</dbReference>
<organism evidence="3 4">
    <name type="scientific">Lithohypha guttulata</name>
    <dbReference type="NCBI Taxonomy" id="1690604"/>
    <lineage>
        <taxon>Eukaryota</taxon>
        <taxon>Fungi</taxon>
        <taxon>Dikarya</taxon>
        <taxon>Ascomycota</taxon>
        <taxon>Pezizomycotina</taxon>
        <taxon>Eurotiomycetes</taxon>
        <taxon>Chaetothyriomycetidae</taxon>
        <taxon>Chaetothyriales</taxon>
        <taxon>Trichomeriaceae</taxon>
        <taxon>Lithohypha</taxon>
    </lineage>
</organism>
<name>A0ABR0K8F1_9EURO</name>
<dbReference type="PANTHER" id="PTHR43157">
    <property type="entry name" value="PHOSPHATIDYLINOSITOL-GLYCAN BIOSYNTHESIS CLASS F PROTEIN-RELATED"/>
    <property type="match status" value="1"/>
</dbReference>
<protein>
    <submittedName>
        <fullName evidence="3">Uncharacterized protein</fullName>
    </submittedName>
</protein>